<dbReference type="OMA" id="EAYCDIV"/>
<dbReference type="GO" id="GO:0006406">
    <property type="term" value="P:mRNA export from nucleus"/>
    <property type="evidence" value="ECO:0007669"/>
    <property type="project" value="TreeGrafter"/>
</dbReference>
<dbReference type="PANTHER" id="PTHR13375">
    <property type="entry name" value="FMS INTERACTING PROTEIN"/>
    <property type="match status" value="1"/>
</dbReference>
<comment type="subcellular location">
    <subcellularLocation>
        <location evidence="1">Nucleus</location>
    </subcellularLocation>
</comment>
<reference evidence="7" key="1">
    <citation type="submission" date="2022-11" db="UniProtKB">
        <authorList>
            <consortium name="WormBaseParasite"/>
        </authorList>
    </citation>
    <scope>IDENTIFICATION</scope>
</reference>
<proteinExistence type="inferred from homology"/>
<dbReference type="Pfam" id="PF09766">
    <property type="entry name" value="FmiP_Thoc5"/>
    <property type="match status" value="1"/>
</dbReference>
<dbReference type="InterPro" id="IPR019163">
    <property type="entry name" value="THO_Thoc5"/>
</dbReference>
<feature type="coiled-coil region" evidence="4">
    <location>
        <begin position="206"/>
        <end position="233"/>
    </location>
</feature>
<evidence type="ECO:0000256" key="4">
    <source>
        <dbReference type="SAM" id="Coils"/>
    </source>
</evidence>
<keyword evidence="6" id="KW-1185">Reference proteome</keyword>
<organism evidence="6 7">
    <name type="scientific">Romanomermis culicivorax</name>
    <name type="common">Nematode worm</name>
    <dbReference type="NCBI Taxonomy" id="13658"/>
    <lineage>
        <taxon>Eukaryota</taxon>
        <taxon>Metazoa</taxon>
        <taxon>Ecdysozoa</taxon>
        <taxon>Nematoda</taxon>
        <taxon>Enoplea</taxon>
        <taxon>Dorylaimia</taxon>
        <taxon>Mermithida</taxon>
        <taxon>Mermithoidea</taxon>
        <taxon>Mermithidae</taxon>
        <taxon>Romanomermis</taxon>
    </lineage>
</organism>
<dbReference type="Proteomes" id="UP000887565">
    <property type="component" value="Unplaced"/>
</dbReference>
<feature type="region of interest" description="Disordered" evidence="5">
    <location>
        <begin position="1"/>
        <end position="21"/>
    </location>
</feature>
<comment type="similarity">
    <text evidence="2">Belongs to the THOC5 family.</text>
</comment>
<evidence type="ECO:0000256" key="3">
    <source>
        <dbReference type="ARBA" id="ARBA00023242"/>
    </source>
</evidence>
<protein>
    <submittedName>
        <fullName evidence="7">THO complex subunit 5</fullName>
    </submittedName>
</protein>
<dbReference type="PANTHER" id="PTHR13375:SF3">
    <property type="entry name" value="THO COMPLEX SUBUNIT 5 HOMOLOG"/>
    <property type="match status" value="1"/>
</dbReference>
<sequence length="665" mass="76275">MPPPGKADTLRKKILPPKDSTAKAEMIQSEEILSLSFVKEFFGSEDQEARNSDPNVDRDAFLALSKVVFNNCFKIVESKLNNADQSELENMKHELFEQTILNLISMKRMNRLAQLRNKMRRDTVVEDRLKVDELYLQLQNLLYEVSHIEQEVARCTDFKSADENIELVSVNQFYEEADPEISRPKITKNDKHLQALARLQWELKCRQTLASEIDKVRQEKDDIEKEIEAKQALLDSLQPKLEGLLEASKPVQELFGVNYEQGLLQTKSANYLPAPLFYAYVQISAYKDMFDPSLTITIDGDLDKALQFGTDNKSNKVESSDEEMVDESIDNEIDRRKKSRKMNRRLTITDAEEEKVPDINSTPHPLYLHVKINCRDQAVLSLFVSCIPNLGIVTVKTKLELKADVQRALATASELLEDDVILTNLLDNDDSGDKCPNSVSRMRLKQAKQNYLLNFDLVGRPYKWAQVICGIQFVNNVRTLNRESVDDQAIDTDAEKSDFEGKGDDANDASCLQTTLKAIKRRILARENIRCEDCQKRIILAKTDGMLSAFIYVHCDYPALSPLILLKLEKANNESSHDNLLRHLERAVNVECPLKIPKNVRNQILCVQIRYLLNRLDVVRELLTIEAADKSVKREHLYKKLARGRDRQPPLSFNSLENCWNFELK</sequence>
<dbReference type="AlphaFoldDB" id="A0A915KC08"/>
<evidence type="ECO:0000313" key="6">
    <source>
        <dbReference type="Proteomes" id="UP000887565"/>
    </source>
</evidence>
<dbReference type="GO" id="GO:0003729">
    <property type="term" value="F:mRNA binding"/>
    <property type="evidence" value="ECO:0007669"/>
    <property type="project" value="TreeGrafter"/>
</dbReference>
<keyword evidence="4" id="KW-0175">Coiled coil</keyword>
<keyword evidence="3" id="KW-0539">Nucleus</keyword>
<evidence type="ECO:0000256" key="2">
    <source>
        <dbReference type="ARBA" id="ARBA00008044"/>
    </source>
</evidence>
<dbReference type="WBParaSite" id="nRc.2.0.1.t35905-RA">
    <property type="protein sequence ID" value="nRc.2.0.1.t35905-RA"/>
    <property type="gene ID" value="nRc.2.0.1.g35905"/>
</dbReference>
<name>A0A915KC08_ROMCU</name>
<evidence type="ECO:0000256" key="1">
    <source>
        <dbReference type="ARBA" id="ARBA00004123"/>
    </source>
</evidence>
<evidence type="ECO:0000256" key="5">
    <source>
        <dbReference type="SAM" id="MobiDB-lite"/>
    </source>
</evidence>
<dbReference type="GO" id="GO:0000445">
    <property type="term" value="C:THO complex part of transcription export complex"/>
    <property type="evidence" value="ECO:0007669"/>
    <property type="project" value="TreeGrafter"/>
</dbReference>
<accession>A0A915KC08</accession>
<evidence type="ECO:0000313" key="7">
    <source>
        <dbReference type="WBParaSite" id="nRc.2.0.1.t35905-RA"/>
    </source>
</evidence>